<dbReference type="Gene3D" id="1.10.340.70">
    <property type="match status" value="1"/>
</dbReference>
<dbReference type="InterPro" id="IPR012337">
    <property type="entry name" value="RNaseH-like_sf"/>
</dbReference>
<dbReference type="Gene3D" id="2.40.70.10">
    <property type="entry name" value="Acid Proteases"/>
    <property type="match status" value="1"/>
</dbReference>
<evidence type="ECO:0000256" key="1">
    <source>
        <dbReference type="ARBA" id="ARBA00022670"/>
    </source>
</evidence>
<dbReference type="SUPFAM" id="SSF54160">
    <property type="entry name" value="Chromo domain-like"/>
    <property type="match status" value="1"/>
</dbReference>
<evidence type="ECO:0000256" key="13">
    <source>
        <dbReference type="ARBA" id="ARBA00023125"/>
    </source>
</evidence>
<dbReference type="InterPro" id="IPR041588">
    <property type="entry name" value="Integrase_H2C2"/>
</dbReference>
<feature type="coiled-coil region" evidence="16">
    <location>
        <begin position="1126"/>
        <end position="1153"/>
    </location>
</feature>
<dbReference type="Pfam" id="PF24626">
    <property type="entry name" value="SH3_Tf2-1"/>
    <property type="match status" value="1"/>
</dbReference>
<feature type="domain" description="Chromo" evidence="17">
    <location>
        <begin position="1249"/>
        <end position="1284"/>
    </location>
</feature>
<dbReference type="CDD" id="cd00303">
    <property type="entry name" value="retropepsin_like"/>
    <property type="match status" value="1"/>
</dbReference>
<evidence type="ECO:0000256" key="12">
    <source>
        <dbReference type="ARBA" id="ARBA00022932"/>
    </source>
</evidence>
<reference evidence="20" key="2">
    <citation type="submission" date="2025-08" db="UniProtKB">
        <authorList>
            <consortium name="RefSeq"/>
        </authorList>
    </citation>
    <scope>IDENTIFICATION</scope>
    <source>
        <tissue evidence="20">Stem</tissue>
    </source>
</reference>
<dbReference type="InterPro" id="IPR000477">
    <property type="entry name" value="RT_dom"/>
</dbReference>
<dbReference type="Pfam" id="PF17919">
    <property type="entry name" value="RT_RNaseH_2"/>
    <property type="match status" value="1"/>
</dbReference>
<dbReference type="PROSITE" id="PS50013">
    <property type="entry name" value="CHROMO_2"/>
    <property type="match status" value="1"/>
</dbReference>
<keyword evidence="13" id="KW-0238">DNA-binding</keyword>
<keyword evidence="16" id="KW-0175">Coiled coil</keyword>
<dbReference type="InterPro" id="IPR016197">
    <property type="entry name" value="Chromo-like_dom_sf"/>
</dbReference>
<dbReference type="Gene3D" id="3.30.70.270">
    <property type="match status" value="3"/>
</dbReference>
<evidence type="ECO:0000256" key="2">
    <source>
        <dbReference type="ARBA" id="ARBA00022679"/>
    </source>
</evidence>
<dbReference type="CDD" id="cd09274">
    <property type="entry name" value="RNase_HI_RT_Ty3"/>
    <property type="match status" value="1"/>
</dbReference>
<keyword evidence="4" id="KW-0540">Nuclease</keyword>
<dbReference type="Pfam" id="PF03732">
    <property type="entry name" value="Retrotrans_gag"/>
    <property type="match status" value="1"/>
</dbReference>
<dbReference type="Gene3D" id="2.40.50.40">
    <property type="match status" value="1"/>
</dbReference>
<keyword evidence="7" id="KW-0255">Endonuclease</keyword>
<evidence type="ECO:0000259" key="18">
    <source>
        <dbReference type="PROSITE" id="PS50878"/>
    </source>
</evidence>
<dbReference type="PANTHER" id="PTHR37984:SF5">
    <property type="entry name" value="PROTEIN NYNRIN-LIKE"/>
    <property type="match status" value="1"/>
</dbReference>
<evidence type="ECO:0000256" key="14">
    <source>
        <dbReference type="ARBA" id="ARBA00023172"/>
    </source>
</evidence>
<dbReference type="Pfam" id="PF00078">
    <property type="entry name" value="RVT_1"/>
    <property type="match status" value="1"/>
</dbReference>
<evidence type="ECO:0000313" key="19">
    <source>
        <dbReference type="Proteomes" id="UP001652600"/>
    </source>
</evidence>
<dbReference type="InterPro" id="IPR000953">
    <property type="entry name" value="Chromo/chromo_shadow_dom"/>
</dbReference>
<keyword evidence="9" id="KW-0460">Magnesium</keyword>
<protein>
    <submittedName>
        <fullName evidence="20">Uncharacterized protein LOC103490375</fullName>
    </submittedName>
</protein>
<proteinExistence type="predicted"/>
<dbReference type="InterPro" id="IPR041577">
    <property type="entry name" value="RT_RNaseH_2"/>
</dbReference>
<keyword evidence="3" id="KW-0548">Nucleotidyltransferase</keyword>
<dbReference type="Pfam" id="PF08284">
    <property type="entry name" value="RVP_2"/>
    <property type="match status" value="1"/>
</dbReference>
<dbReference type="InterPro" id="IPR021109">
    <property type="entry name" value="Peptidase_aspartic_dom_sf"/>
</dbReference>
<evidence type="ECO:0000256" key="9">
    <source>
        <dbReference type="ARBA" id="ARBA00022842"/>
    </source>
</evidence>
<evidence type="ECO:0000313" key="20">
    <source>
        <dbReference type="RefSeq" id="XP_050937867.1"/>
    </source>
</evidence>
<dbReference type="InterPro" id="IPR005162">
    <property type="entry name" value="Retrotrans_gag_dom"/>
</dbReference>
<dbReference type="SUPFAM" id="SSF53098">
    <property type="entry name" value="Ribonuclease H-like"/>
    <property type="match status" value="1"/>
</dbReference>
<feature type="domain" description="Reverse transcriptase" evidence="18">
    <location>
        <begin position="503"/>
        <end position="705"/>
    </location>
</feature>
<evidence type="ECO:0000256" key="15">
    <source>
        <dbReference type="ARBA" id="ARBA00023268"/>
    </source>
</evidence>
<evidence type="ECO:0000256" key="3">
    <source>
        <dbReference type="ARBA" id="ARBA00022695"/>
    </source>
</evidence>
<accession>A0ABM3KJB5</accession>
<reference evidence="19" key="1">
    <citation type="submission" date="2025-05" db="UniProtKB">
        <authorList>
            <consortium name="RefSeq"/>
        </authorList>
    </citation>
    <scope>NUCLEOTIDE SEQUENCE [LARGE SCALE GENOMIC DNA]</scope>
</reference>
<dbReference type="RefSeq" id="XP_050937867.1">
    <property type="nucleotide sequence ID" value="XM_051081910.1"/>
</dbReference>
<evidence type="ECO:0000256" key="7">
    <source>
        <dbReference type="ARBA" id="ARBA00022759"/>
    </source>
</evidence>
<dbReference type="GeneID" id="103490375"/>
<keyword evidence="14" id="KW-0233">DNA recombination</keyword>
<dbReference type="InterPro" id="IPR043128">
    <property type="entry name" value="Rev_trsase/Diguanyl_cyclase"/>
</dbReference>
<dbReference type="Proteomes" id="UP001652600">
    <property type="component" value="Chromosome 1"/>
</dbReference>
<dbReference type="SUPFAM" id="SSF56672">
    <property type="entry name" value="DNA/RNA polymerases"/>
    <property type="match status" value="1"/>
</dbReference>
<dbReference type="CDD" id="cd01647">
    <property type="entry name" value="RT_LTR"/>
    <property type="match status" value="1"/>
</dbReference>
<evidence type="ECO:0000256" key="11">
    <source>
        <dbReference type="ARBA" id="ARBA00022918"/>
    </source>
</evidence>
<sequence length="1408" mass="162737">MKLKGKMDETEPITEINGTVTDRSKYKKLEMPMFLEENPESWVYRAEHFFEINNLPESEKVKVAVVIFGQDEVDWYRWSHNKKKVESWEDLKSRMFEFFRDSGQKSLGARLIRIQQDGSYNEYVKKFVIYSAPLPYMAGSVLVDAFVTGLEPSLQAEVISRHPQTLEDCMREAQLVNDRNLALKLSKMELGMTEWEEGGSSKVKKLGDVDKPPPRKTDFQMKQITIPIKGNFKKGEPPVKRLSDAEFRARLDRGLCFRCNDKYSPGHRCKTKEKRELMFFIMNEEEEDEEGESHEEVTEGTVELKTLELTEDVAIEMKTMTRLSSKGTMKIKGWIRQKEIVILIDSGATHNFIHQSLVVDLKLGMEQHTQFGYTIGNGTRCKGKGICRRVEVKLEEITIIADFLAVELGSVDAVLEMQWLDTTGTMKIHWPSLTMSFWNGGRQIILKGDPSLIRAECSLRTLEKTWQEDDQGFLLEWANMEVETEDTYKTDKKEKGDEADIPMIRFLLQQYTDIFTTPKGLPPKRDIDHRILTLPNQNLINVRPYKYGHIQKGEIEKLVAEMLQDVSDKFPIPVIEELLDELYGAAIFSKLDLKSGYHQIRMKEEDIEKTTFRTHEGHYEFLVMPFGLTNAPATFQSLMNQVFKPFLRRCVLVFFDDILVYSSDISEHEKHLGMVFAVLRDNQLYANHKKCVFAHSRIQYLGHQISKAGVEADEYKIRSMGYSNIATPLTKLLQKNAFKWNEEAETAFVRLKVAMTTIPVLALPDWSLPFTIETDASGSGLGAVLSQRGHPIAFYSQKLSQRAQAKSIYERELMVVVLSVQRWRHYLLGRKFSILLDQKALKFLLEQREVQPQFQKWLTKLLGYDFEILYQPGLLNKAADALSRVEPRIELHEMTTSGIVDISVVCEEVDKDEELQKIVAKLKKEQEVGGKFEWKNGRLLYKGRLVLPRTSSLIPRLLHTFHDSVLGGHSGFLRTYKRMSGELYWQGMKNDIKKYVDQCEVCQRNKYEATKPAGVLQPLPISNKIFEDWTMDFIEGLPKAGGMNVIMVVVDHLTKYAYFITLKHPFSAKQPHKWDQFIPWAELWYNTTFHASTKTTPFEAVYGRSPPPLLSYGDKKTTNNEVELMLKERDSALNALKENLTLAQNRMKKFADLKRRELKLKVGEEVYLKLKPYRQRSLARKKSEKLAPRYYGPYKIIEEIGAVAYRLDLPPEAAIHNVFHISQLKPKLGAQQVVQHQHLMLTENFELQLQPENVLGIRWNKELGANEWLIKWQGLQESDATWESVYRMNQQFPSFHLEDKVNVEPRGIEGSHVVLYLVHFRITAKLKKALRKRFQDKGHLTFLIKDRYVHLCLLFDLNGRLSKHLSEGDHDLMFLAQYVKHTSQDVDVSLVIVLCPTSYASLTLCDAI</sequence>
<dbReference type="InterPro" id="IPR043502">
    <property type="entry name" value="DNA/RNA_pol_sf"/>
</dbReference>
<keyword evidence="11" id="KW-0695">RNA-directed DNA polymerase</keyword>
<evidence type="ECO:0000256" key="5">
    <source>
        <dbReference type="ARBA" id="ARBA00022723"/>
    </source>
</evidence>
<dbReference type="InterPro" id="IPR050951">
    <property type="entry name" value="Retrovirus_Pol_polyprotein"/>
</dbReference>
<organism evidence="19 20">
    <name type="scientific">Cucumis melo</name>
    <name type="common">Muskmelon</name>
    <dbReference type="NCBI Taxonomy" id="3656"/>
    <lineage>
        <taxon>Eukaryota</taxon>
        <taxon>Viridiplantae</taxon>
        <taxon>Streptophyta</taxon>
        <taxon>Embryophyta</taxon>
        <taxon>Tracheophyta</taxon>
        <taxon>Spermatophyta</taxon>
        <taxon>Magnoliopsida</taxon>
        <taxon>eudicotyledons</taxon>
        <taxon>Gunneridae</taxon>
        <taxon>Pentapetalae</taxon>
        <taxon>rosids</taxon>
        <taxon>fabids</taxon>
        <taxon>Cucurbitales</taxon>
        <taxon>Cucurbitaceae</taxon>
        <taxon>Benincaseae</taxon>
        <taxon>Cucumis</taxon>
    </lineage>
</organism>
<keyword evidence="19" id="KW-1185">Reference proteome</keyword>
<name>A0ABM3KJB5_CUCME</name>
<dbReference type="InterPro" id="IPR056924">
    <property type="entry name" value="SH3_Tf2-1"/>
</dbReference>
<evidence type="ECO:0000256" key="10">
    <source>
        <dbReference type="ARBA" id="ARBA00022908"/>
    </source>
</evidence>
<evidence type="ECO:0000256" key="8">
    <source>
        <dbReference type="ARBA" id="ARBA00022801"/>
    </source>
</evidence>
<dbReference type="Gene3D" id="3.30.420.10">
    <property type="entry name" value="Ribonuclease H-like superfamily/Ribonuclease H"/>
    <property type="match status" value="2"/>
</dbReference>
<dbReference type="PROSITE" id="PS50878">
    <property type="entry name" value="RT_POL"/>
    <property type="match status" value="1"/>
</dbReference>
<keyword evidence="5" id="KW-0479">Metal-binding</keyword>
<dbReference type="Pfam" id="PF17921">
    <property type="entry name" value="Integrase_H2C2"/>
    <property type="match status" value="1"/>
</dbReference>
<keyword evidence="8" id="KW-0378">Hydrolase</keyword>
<keyword evidence="12" id="KW-0239">DNA-directed DNA polymerase</keyword>
<evidence type="ECO:0000256" key="16">
    <source>
        <dbReference type="SAM" id="Coils"/>
    </source>
</evidence>
<dbReference type="InterPro" id="IPR036397">
    <property type="entry name" value="RNaseH_sf"/>
</dbReference>
<keyword evidence="2" id="KW-0808">Transferase</keyword>
<gene>
    <name evidence="20" type="primary">LOC103490375</name>
</gene>
<evidence type="ECO:0000259" key="17">
    <source>
        <dbReference type="PROSITE" id="PS50013"/>
    </source>
</evidence>
<keyword evidence="1" id="KW-0645">Protease</keyword>
<evidence type="ECO:0000256" key="4">
    <source>
        <dbReference type="ARBA" id="ARBA00022722"/>
    </source>
</evidence>
<dbReference type="PANTHER" id="PTHR37984">
    <property type="entry name" value="PROTEIN CBG26694"/>
    <property type="match status" value="1"/>
</dbReference>
<keyword evidence="6" id="KW-0064">Aspartyl protease</keyword>
<keyword evidence="10" id="KW-0229">DNA integration</keyword>
<keyword evidence="15" id="KW-0511">Multifunctional enzyme</keyword>
<evidence type="ECO:0000256" key="6">
    <source>
        <dbReference type="ARBA" id="ARBA00022750"/>
    </source>
</evidence>